<reference evidence="4 5" key="1">
    <citation type="submission" date="2015-12" db="EMBL/GenBank/DDBJ databases">
        <title>Draft Genome Sequence of Desulfitobacterium hafniense Strain DH, a Sulfate-reducing Bacterium Isolated from Paddy Soils.</title>
        <authorList>
            <person name="Bao P."/>
            <person name="Zhang X."/>
            <person name="Li G."/>
        </authorList>
    </citation>
    <scope>NUCLEOTIDE SEQUENCE [LARGE SCALE GENOMIC DNA]</scope>
    <source>
        <strain evidence="4 5">DH</strain>
    </source>
</reference>
<dbReference type="Pfam" id="PF17650">
    <property type="entry name" value="RACo_linker"/>
    <property type="match status" value="1"/>
</dbReference>
<dbReference type="PANTHER" id="PTHR42895">
    <property type="entry name" value="IRON-SULFUR CLUSTER-BINDING PROTEIN-RELATED"/>
    <property type="match status" value="1"/>
</dbReference>
<organism evidence="4 5">
    <name type="scientific">Desulfitobacterium hafniense</name>
    <name type="common">Desulfitobacterium frappieri</name>
    <dbReference type="NCBI Taxonomy" id="49338"/>
    <lineage>
        <taxon>Bacteria</taxon>
        <taxon>Bacillati</taxon>
        <taxon>Bacillota</taxon>
        <taxon>Clostridia</taxon>
        <taxon>Eubacteriales</taxon>
        <taxon>Desulfitobacteriaceae</taxon>
        <taxon>Desulfitobacterium</taxon>
    </lineage>
</organism>
<dbReference type="RefSeq" id="WP_058490838.1">
    <property type="nucleotide sequence ID" value="NZ_LOCK01000013.1"/>
</dbReference>
<dbReference type="EMBL" id="LOCK01000013">
    <property type="protein sequence ID" value="KTE92539.1"/>
    <property type="molecule type" value="Genomic_DNA"/>
</dbReference>
<dbReference type="Pfam" id="PF14574">
    <property type="entry name" value="RACo_C_ter"/>
    <property type="match status" value="1"/>
</dbReference>
<dbReference type="AlphaFoldDB" id="A0A0W1JLJ6"/>
<dbReference type="Gene3D" id="3.30.420.480">
    <property type="entry name" value="Domain of unknown function (DUF4445)"/>
    <property type="match status" value="1"/>
</dbReference>
<dbReference type="InterPro" id="IPR040506">
    <property type="entry name" value="RACo_linker"/>
</dbReference>
<dbReference type="Pfam" id="PF17651">
    <property type="entry name" value="Raco_middle"/>
    <property type="match status" value="1"/>
</dbReference>
<evidence type="ECO:0000259" key="1">
    <source>
        <dbReference type="Pfam" id="PF14574"/>
    </source>
</evidence>
<evidence type="ECO:0000313" key="5">
    <source>
        <dbReference type="Proteomes" id="UP000054623"/>
    </source>
</evidence>
<dbReference type="Proteomes" id="UP000054623">
    <property type="component" value="Unassembled WGS sequence"/>
</dbReference>
<evidence type="ECO:0000259" key="3">
    <source>
        <dbReference type="Pfam" id="PF17651"/>
    </source>
</evidence>
<protein>
    <submittedName>
        <fullName evidence="4">Ferredoxin</fullName>
    </submittedName>
</protein>
<evidence type="ECO:0000259" key="2">
    <source>
        <dbReference type="Pfam" id="PF17650"/>
    </source>
</evidence>
<dbReference type="OrthoDB" id="9810588at2"/>
<sequence length="537" mass="57704">MNMNHYRPVILADQRVVSDFELDPLTRKISIKILQGHEQGNKGMVDTLRQNLQQRLGVPVEIPLALMNHLVKLVRDGNEVITATLAAGNDINEDGKAASYQVIDAEPGDHTGVQVGLAIDIGTTTVVVYLVNMVNGDIMAKASDYNGQIKLGDDILSRIMAAREKKGLKELQALIVNTLNALIQQLCLEAGLKQQAITGVCIGANTTMVHLCLGLDPGSICRAPYRPAVNNAGIFCAGEIGLAVHPLAPTYCLPSIGSYIGGDVLAGILVSGMHKQEEVALLADIGTNGEFILGNQEWLVGCAGAAGPALEGGVTEWGIRAEQGAVDQVSIDSEHHVGYTTIDNAPARGICGSGLIDSLAELFLNGLINRAARFTDGRERFTIVPADESATGKEIFISQKDINSLMRTKGAVNAALEVLMESVGCQWEEIAKFYAAGAFGQYLPIESAVTIGLYPDLPREQMLRLGNSSGEGARQVLLSNSKRQEIEEIAGKITYFEMNASSSFMDKYGGSRFLPHTNMDLFPSVQEKLAVRQRSRC</sequence>
<proteinExistence type="predicted"/>
<dbReference type="SUPFAM" id="SSF53067">
    <property type="entry name" value="Actin-like ATPase domain"/>
    <property type="match status" value="1"/>
</dbReference>
<dbReference type="InterPro" id="IPR042259">
    <property type="entry name" value="Raco-like_middle_sf"/>
</dbReference>
<dbReference type="InterPro" id="IPR027980">
    <property type="entry name" value="RACo_C"/>
</dbReference>
<evidence type="ECO:0000313" key="4">
    <source>
        <dbReference type="EMBL" id="KTE92539.1"/>
    </source>
</evidence>
<dbReference type="InterPro" id="IPR043129">
    <property type="entry name" value="ATPase_NBD"/>
</dbReference>
<feature type="domain" description="RACo linker region" evidence="2">
    <location>
        <begin position="18"/>
        <end position="111"/>
    </location>
</feature>
<name>A0A0W1JLJ6_DESHA</name>
<dbReference type="InterPro" id="IPR041414">
    <property type="entry name" value="Raco-like_middle"/>
</dbReference>
<dbReference type="InterPro" id="IPR052911">
    <property type="entry name" value="Corrinoid_activation_enz"/>
</dbReference>
<accession>A0A0W1JLJ6</accession>
<feature type="domain" description="RACo-like middle region" evidence="3">
    <location>
        <begin position="115"/>
        <end position="276"/>
    </location>
</feature>
<gene>
    <name evidence="4" type="ORF">AT727_18640</name>
</gene>
<comment type="caution">
    <text evidence="4">The sequence shown here is derived from an EMBL/GenBank/DDBJ whole genome shotgun (WGS) entry which is preliminary data.</text>
</comment>
<feature type="domain" description="RACo C-terminal" evidence="1">
    <location>
        <begin position="278"/>
        <end position="526"/>
    </location>
</feature>
<dbReference type="PANTHER" id="PTHR42895:SF1">
    <property type="entry name" value="IRON-SULFUR CLUSTER PROTEIN"/>
    <property type="match status" value="1"/>
</dbReference>